<keyword evidence="3" id="KW-1185">Reference proteome</keyword>
<name>A0ABR6YX10_9FIRM</name>
<gene>
    <name evidence="2" type="ORF">GH811_08895</name>
</gene>
<proteinExistence type="predicted"/>
<evidence type="ECO:0000256" key="1">
    <source>
        <dbReference type="SAM" id="Phobius"/>
    </source>
</evidence>
<dbReference type="RefSeq" id="WP_186894144.1">
    <property type="nucleotide sequence ID" value="NZ_WJBE01000006.1"/>
</dbReference>
<reference evidence="2 3" key="1">
    <citation type="journal article" date="2020" name="mSystems">
        <title>Defining Genomic and Predicted Metabolic Features of the Acetobacterium Genus.</title>
        <authorList>
            <person name="Ross D.E."/>
            <person name="Marshall C.W."/>
            <person name="Gulliver D."/>
            <person name="May H.D."/>
            <person name="Norman R.S."/>
        </authorList>
    </citation>
    <scope>NUCLEOTIDE SEQUENCE [LARGE SCALE GENOMIC DNA]</scope>
    <source>
        <strain evidence="2 3">DSM 4132</strain>
    </source>
</reference>
<sequence length="75" mass="8699">METIDYFADLNNIYGLLLTLINVGVAFRVGYCITHMIHSPDERGVYIRRIRHVLIFCVIVNTLIPFRDVILAYIT</sequence>
<accession>A0ABR6YX10</accession>
<protein>
    <submittedName>
        <fullName evidence="2">Uncharacterized protein</fullName>
    </submittedName>
</protein>
<dbReference type="Proteomes" id="UP000622405">
    <property type="component" value="Unassembled WGS sequence"/>
</dbReference>
<keyword evidence="1" id="KW-1133">Transmembrane helix</keyword>
<keyword evidence="1" id="KW-0812">Transmembrane</keyword>
<feature type="transmembrane region" description="Helical" evidence="1">
    <location>
        <begin position="53"/>
        <end position="74"/>
    </location>
</feature>
<keyword evidence="1" id="KW-0472">Membrane</keyword>
<feature type="transmembrane region" description="Helical" evidence="1">
    <location>
        <begin position="12"/>
        <end position="33"/>
    </location>
</feature>
<comment type="caution">
    <text evidence="2">The sequence shown here is derived from an EMBL/GenBank/DDBJ whole genome shotgun (WGS) entry which is preliminary data.</text>
</comment>
<dbReference type="EMBL" id="WJBE01000006">
    <property type="protein sequence ID" value="MBC3899732.1"/>
    <property type="molecule type" value="Genomic_DNA"/>
</dbReference>
<organism evidence="2 3">
    <name type="scientific">Acetobacterium malicum</name>
    <dbReference type="NCBI Taxonomy" id="52692"/>
    <lineage>
        <taxon>Bacteria</taxon>
        <taxon>Bacillati</taxon>
        <taxon>Bacillota</taxon>
        <taxon>Clostridia</taxon>
        <taxon>Eubacteriales</taxon>
        <taxon>Eubacteriaceae</taxon>
        <taxon>Acetobacterium</taxon>
    </lineage>
</organism>
<evidence type="ECO:0000313" key="2">
    <source>
        <dbReference type="EMBL" id="MBC3899732.1"/>
    </source>
</evidence>
<evidence type="ECO:0000313" key="3">
    <source>
        <dbReference type="Proteomes" id="UP000622405"/>
    </source>
</evidence>